<organism evidence="1 2">
    <name type="scientific">Aquipluma nitroreducens</name>
    <dbReference type="NCBI Taxonomy" id="2010828"/>
    <lineage>
        <taxon>Bacteria</taxon>
        <taxon>Pseudomonadati</taxon>
        <taxon>Bacteroidota</taxon>
        <taxon>Bacteroidia</taxon>
        <taxon>Marinilabiliales</taxon>
        <taxon>Prolixibacteraceae</taxon>
        <taxon>Aquipluma</taxon>
    </lineage>
</organism>
<dbReference type="KEGG" id="anf:AQPE_2948"/>
<dbReference type="SUPFAM" id="SSF48371">
    <property type="entry name" value="ARM repeat"/>
    <property type="match status" value="1"/>
</dbReference>
<reference evidence="1" key="1">
    <citation type="journal article" date="2020" name="Int. J. Syst. Evol. Microbiol.">
        <title>Aquipluma nitroreducens gen. nov. sp. nov., a novel facultatively anaerobic bacterium isolated from a freshwater lake.</title>
        <authorList>
            <person name="Watanabe M."/>
            <person name="Kojima H."/>
            <person name="Fukui M."/>
        </authorList>
    </citation>
    <scope>NUCLEOTIDE SEQUENCE</scope>
    <source>
        <strain evidence="1">MeG22</strain>
    </source>
</reference>
<dbReference type="EMBL" id="AP018694">
    <property type="protein sequence ID" value="BBE18780.1"/>
    <property type="molecule type" value="Genomic_DNA"/>
</dbReference>
<sequence length="143" mass="16604">MTKVLDDSRPEYWRAAWMVDKIHERHPELVAPYLQTMTDFVLTTKNAGKKRHLLKLISLNDIQEENLALLLNYCIEVFTNTTEPVAVRVHAMQILFNIAQKEPEFSGELIELIENEIELHGSAGLFSRGKKLLRKLYQSRNQV</sequence>
<dbReference type="Proteomes" id="UP001193389">
    <property type="component" value="Chromosome"/>
</dbReference>
<keyword evidence="2" id="KW-1185">Reference proteome</keyword>
<gene>
    <name evidence="1" type="ORF">AQPE_2948</name>
</gene>
<dbReference type="AlphaFoldDB" id="A0A5K7SB40"/>
<protein>
    <submittedName>
        <fullName evidence="1">Uncharacterized protein</fullName>
    </submittedName>
</protein>
<accession>A0A5K7SB40</accession>
<proteinExistence type="predicted"/>
<evidence type="ECO:0000313" key="1">
    <source>
        <dbReference type="EMBL" id="BBE18780.1"/>
    </source>
</evidence>
<name>A0A5K7SB40_9BACT</name>
<dbReference type="InterPro" id="IPR016024">
    <property type="entry name" value="ARM-type_fold"/>
</dbReference>
<evidence type="ECO:0000313" key="2">
    <source>
        <dbReference type="Proteomes" id="UP001193389"/>
    </source>
</evidence>